<proteinExistence type="predicted"/>
<comment type="caution">
    <text evidence="2">The sequence shown here is derived from an EMBL/GenBank/DDBJ whole genome shotgun (WGS) entry which is preliminary data.</text>
</comment>
<protein>
    <submittedName>
        <fullName evidence="2">Uncharacterized protein</fullName>
    </submittedName>
</protein>
<accession>A0A8T1WYI0</accession>
<gene>
    <name evidence="2" type="ORF">PHYBOEH_009690</name>
</gene>
<sequence>MMPQVLRGLTPVIYGRSSATKSGLGSVPVASIGVANVSTAATSLQCLSTDKASLPCSTTTHGSFRIPQGLSIVLYGQDSFFNDWFEAVPGVTDTLGDYNHPTPLASVSTTEIKMLPHVDDLAVSLEDDAKLASTWKNLLNGAPGIADTSVDSNHKVKLDATTPKSVAETTDIKMLPHVDDLAVSLEDDAKLASTWKNLLNGAAGIAEIVGDDDFLVVCEGEKNLDNSVEDVFKDAPNFEKVAYELVPPFAEELVNNPPKPYVSSWRLLFPGVMREARFEGGLQRRCRLRNLLRINSDVPTLAGTLRAWFAGVTHPTAHPSLTASKMLRDSDDLANTVEDETKVFNTCQDLFQDAPNLEDIAYELVPPSDDEGDATIDPMDCVSVRRRHMYCALHCTDPHDEDYQAERQQNDDVHSQADGHELAEATASAPEAQQSRWPLCSVQ</sequence>
<name>A0A8T1WYI0_9STRA</name>
<evidence type="ECO:0000313" key="3">
    <source>
        <dbReference type="Proteomes" id="UP000693981"/>
    </source>
</evidence>
<keyword evidence="3" id="KW-1185">Reference proteome</keyword>
<organism evidence="2 3">
    <name type="scientific">Phytophthora boehmeriae</name>
    <dbReference type="NCBI Taxonomy" id="109152"/>
    <lineage>
        <taxon>Eukaryota</taxon>
        <taxon>Sar</taxon>
        <taxon>Stramenopiles</taxon>
        <taxon>Oomycota</taxon>
        <taxon>Peronosporomycetes</taxon>
        <taxon>Peronosporales</taxon>
        <taxon>Peronosporaceae</taxon>
        <taxon>Phytophthora</taxon>
    </lineage>
</organism>
<reference evidence="2" key="1">
    <citation type="submission" date="2021-02" db="EMBL/GenBank/DDBJ databases">
        <authorList>
            <person name="Palmer J.M."/>
        </authorList>
    </citation>
    <scope>NUCLEOTIDE SEQUENCE</scope>
    <source>
        <strain evidence="2">SCRP23</strain>
    </source>
</reference>
<feature type="compositionally biased region" description="Basic and acidic residues" evidence="1">
    <location>
        <begin position="403"/>
        <end position="423"/>
    </location>
</feature>
<feature type="compositionally biased region" description="Polar residues" evidence="1">
    <location>
        <begin position="431"/>
        <end position="443"/>
    </location>
</feature>
<dbReference type="AlphaFoldDB" id="A0A8T1WYI0"/>
<evidence type="ECO:0000313" key="2">
    <source>
        <dbReference type="EMBL" id="KAG7399112.1"/>
    </source>
</evidence>
<dbReference type="EMBL" id="JAGDFL010000062">
    <property type="protein sequence ID" value="KAG7399112.1"/>
    <property type="molecule type" value="Genomic_DNA"/>
</dbReference>
<evidence type="ECO:0000256" key="1">
    <source>
        <dbReference type="SAM" id="MobiDB-lite"/>
    </source>
</evidence>
<dbReference type="Proteomes" id="UP000693981">
    <property type="component" value="Unassembled WGS sequence"/>
</dbReference>
<feature type="region of interest" description="Disordered" evidence="1">
    <location>
        <begin position="403"/>
        <end position="443"/>
    </location>
</feature>